<organism evidence="2 3">
    <name type="scientific">Dryococelus australis</name>
    <dbReference type="NCBI Taxonomy" id="614101"/>
    <lineage>
        <taxon>Eukaryota</taxon>
        <taxon>Metazoa</taxon>
        <taxon>Ecdysozoa</taxon>
        <taxon>Arthropoda</taxon>
        <taxon>Hexapoda</taxon>
        <taxon>Insecta</taxon>
        <taxon>Pterygota</taxon>
        <taxon>Neoptera</taxon>
        <taxon>Polyneoptera</taxon>
        <taxon>Phasmatodea</taxon>
        <taxon>Verophasmatodea</taxon>
        <taxon>Anareolatae</taxon>
        <taxon>Phasmatidae</taxon>
        <taxon>Eurycanthinae</taxon>
        <taxon>Dryococelus</taxon>
    </lineage>
</organism>
<evidence type="ECO:0000256" key="1">
    <source>
        <dbReference type="SAM" id="MobiDB-lite"/>
    </source>
</evidence>
<sequence>MFTGIKEEWSADIWEALNIEVLRADEGKRAVPDKTRRTATSSGTILTYENPGAVQPRIEPGSHRWEAKREREREDSFAQPGESIASRSLVLSLWELGQPLSHFSPTSGKQLMPTGRKSCYAKIAVIAITSYGGMKVGDLVANFTSFSDVQGRQGERKREKGGGAREKSANEMERERWFEKNHHSKPTVTRADEPQAQSSALEVVGSKTAKLARVNKLLQNYQTFVRKRGDCGRKLSAVLTVLIYECVCARARVVLAVEERPGYNTRRGFPRPRGETCRTVRQGRALHVQPCTDAPLKTYPVKWCLPWQRAETKAISRINFRWLRGQTTRIQPGQTRFDTRQGYSQIFARADCAGRYRWLMGFLRDFPFPPPLHSGAAPYSPYFALIGSQDLDLGTLLCLWRWYEIRSMEHTLQTMNLGCGPRGLVGGCGGGADEEVRNCYGR</sequence>
<feature type="compositionally biased region" description="Basic and acidic residues" evidence="1">
    <location>
        <begin position="60"/>
        <end position="76"/>
    </location>
</feature>
<reference evidence="2 3" key="1">
    <citation type="submission" date="2023-02" db="EMBL/GenBank/DDBJ databases">
        <title>LHISI_Scaffold_Assembly.</title>
        <authorList>
            <person name="Stuart O.P."/>
            <person name="Cleave R."/>
            <person name="Magrath M.J.L."/>
            <person name="Mikheyev A.S."/>
        </authorList>
    </citation>
    <scope>NUCLEOTIDE SEQUENCE [LARGE SCALE GENOMIC DNA]</scope>
    <source>
        <strain evidence="2">Daus_M_001</strain>
        <tissue evidence="2">Leg muscle</tissue>
    </source>
</reference>
<protein>
    <submittedName>
        <fullName evidence="2">Uncharacterized protein</fullName>
    </submittedName>
</protein>
<evidence type="ECO:0000313" key="2">
    <source>
        <dbReference type="EMBL" id="KAJ8888783.1"/>
    </source>
</evidence>
<proteinExistence type="predicted"/>
<keyword evidence="3" id="KW-1185">Reference proteome</keyword>
<dbReference type="Proteomes" id="UP001159363">
    <property type="component" value="Chromosome 3"/>
</dbReference>
<name>A0ABQ9HWN2_9NEOP</name>
<feature type="region of interest" description="Disordered" evidence="1">
    <location>
        <begin position="150"/>
        <end position="199"/>
    </location>
</feature>
<gene>
    <name evidence="2" type="ORF">PR048_008275</name>
</gene>
<accession>A0ABQ9HWN2</accession>
<feature type="region of interest" description="Disordered" evidence="1">
    <location>
        <begin position="57"/>
        <end position="81"/>
    </location>
</feature>
<dbReference type="EMBL" id="JARBHB010000003">
    <property type="protein sequence ID" value="KAJ8888783.1"/>
    <property type="molecule type" value="Genomic_DNA"/>
</dbReference>
<feature type="compositionally biased region" description="Basic and acidic residues" evidence="1">
    <location>
        <begin position="153"/>
        <end position="181"/>
    </location>
</feature>
<evidence type="ECO:0000313" key="3">
    <source>
        <dbReference type="Proteomes" id="UP001159363"/>
    </source>
</evidence>
<comment type="caution">
    <text evidence="2">The sequence shown here is derived from an EMBL/GenBank/DDBJ whole genome shotgun (WGS) entry which is preliminary data.</text>
</comment>